<comment type="caution">
    <text evidence="6">The sequence shown here is derived from an EMBL/GenBank/DDBJ whole genome shotgun (WGS) entry which is preliminary data.</text>
</comment>
<dbReference type="PANTHER" id="PTHR46720:SF3">
    <property type="entry name" value="FAD-BINDING DOMAIN-CONTAINING PROTEIN-RELATED"/>
    <property type="match status" value="1"/>
</dbReference>
<name>A0A9P5CTI7_CRYP1</name>
<dbReference type="PANTHER" id="PTHR46720">
    <property type="entry name" value="HYDROXYLASE, PUTATIVE (AFU_ORTHOLOGUE AFUA_3G01460)-RELATED"/>
    <property type="match status" value="1"/>
</dbReference>
<gene>
    <name evidence="6" type="ORF">M406DRAFT_335541</name>
</gene>
<reference evidence="6" key="1">
    <citation type="journal article" date="2020" name="Phytopathology">
        <title>Genome sequence of the chestnut blight fungus Cryphonectria parasitica EP155: A fundamental resource for an archetypical invasive plant pathogen.</title>
        <authorList>
            <person name="Crouch J.A."/>
            <person name="Dawe A."/>
            <person name="Aerts A."/>
            <person name="Barry K."/>
            <person name="Churchill A.C.L."/>
            <person name="Grimwood J."/>
            <person name="Hillman B."/>
            <person name="Milgroom M.G."/>
            <person name="Pangilinan J."/>
            <person name="Smith M."/>
            <person name="Salamov A."/>
            <person name="Schmutz J."/>
            <person name="Yadav J."/>
            <person name="Grigoriev I.V."/>
            <person name="Nuss D."/>
        </authorList>
    </citation>
    <scope>NUCLEOTIDE SEQUENCE</scope>
    <source>
        <strain evidence="6">EP155</strain>
    </source>
</reference>
<dbReference type="SUPFAM" id="SSF51905">
    <property type="entry name" value="FAD/NAD(P)-binding domain"/>
    <property type="match status" value="1"/>
</dbReference>
<comment type="similarity">
    <text evidence="1">Belongs to the paxM FAD-dependent monooxygenase family.</text>
</comment>
<dbReference type="PRINTS" id="PR00420">
    <property type="entry name" value="RNGMNOXGNASE"/>
</dbReference>
<dbReference type="InterPro" id="IPR002938">
    <property type="entry name" value="FAD-bd"/>
</dbReference>
<evidence type="ECO:0000256" key="3">
    <source>
        <dbReference type="ARBA" id="ARBA00022827"/>
    </source>
</evidence>
<dbReference type="GeneID" id="63838186"/>
<evidence type="ECO:0000259" key="5">
    <source>
        <dbReference type="Pfam" id="PF01494"/>
    </source>
</evidence>
<accession>A0A9P5CTI7</accession>
<feature type="domain" description="FAD-binding" evidence="5">
    <location>
        <begin position="8"/>
        <end position="337"/>
    </location>
</feature>
<dbReference type="GO" id="GO:0071949">
    <property type="term" value="F:FAD binding"/>
    <property type="evidence" value="ECO:0007669"/>
    <property type="project" value="InterPro"/>
</dbReference>
<dbReference type="Pfam" id="PF01494">
    <property type="entry name" value="FAD_binding_3"/>
    <property type="match status" value="1"/>
</dbReference>
<dbReference type="SUPFAM" id="SSF54373">
    <property type="entry name" value="FAD-linked reductases, C-terminal domain"/>
    <property type="match status" value="1"/>
</dbReference>
<evidence type="ECO:0000256" key="2">
    <source>
        <dbReference type="ARBA" id="ARBA00022630"/>
    </source>
</evidence>
<evidence type="ECO:0000313" key="6">
    <source>
        <dbReference type="EMBL" id="KAF3769712.1"/>
    </source>
</evidence>
<proteinExistence type="inferred from homology"/>
<organism evidence="6 7">
    <name type="scientific">Cryphonectria parasitica (strain ATCC 38755 / EP155)</name>
    <dbReference type="NCBI Taxonomy" id="660469"/>
    <lineage>
        <taxon>Eukaryota</taxon>
        <taxon>Fungi</taxon>
        <taxon>Dikarya</taxon>
        <taxon>Ascomycota</taxon>
        <taxon>Pezizomycotina</taxon>
        <taxon>Sordariomycetes</taxon>
        <taxon>Sordariomycetidae</taxon>
        <taxon>Diaporthales</taxon>
        <taxon>Cryphonectriaceae</taxon>
        <taxon>Cryphonectria-Endothia species complex</taxon>
        <taxon>Cryphonectria</taxon>
    </lineage>
</organism>
<keyword evidence="3" id="KW-0274">FAD</keyword>
<keyword evidence="2" id="KW-0285">Flavoprotein</keyword>
<dbReference type="GO" id="GO:0016491">
    <property type="term" value="F:oxidoreductase activity"/>
    <property type="evidence" value="ECO:0007669"/>
    <property type="project" value="UniProtKB-KW"/>
</dbReference>
<dbReference type="RefSeq" id="XP_040780673.1">
    <property type="nucleotide sequence ID" value="XM_040921057.1"/>
</dbReference>
<protein>
    <submittedName>
        <fullName evidence="6">FAD/NAD(P)-binding domain-containing protein</fullName>
    </submittedName>
</protein>
<dbReference type="GO" id="GO:0044550">
    <property type="term" value="P:secondary metabolite biosynthetic process"/>
    <property type="evidence" value="ECO:0007669"/>
    <property type="project" value="TreeGrafter"/>
</dbReference>
<dbReference type="AlphaFoldDB" id="A0A9P5CTI7"/>
<dbReference type="InterPro" id="IPR036188">
    <property type="entry name" value="FAD/NAD-bd_sf"/>
</dbReference>
<evidence type="ECO:0000256" key="1">
    <source>
        <dbReference type="ARBA" id="ARBA00007992"/>
    </source>
</evidence>
<keyword evidence="4" id="KW-0560">Oxidoreductase</keyword>
<dbReference type="Proteomes" id="UP000803844">
    <property type="component" value="Unassembled WGS sequence"/>
</dbReference>
<dbReference type="InterPro" id="IPR051104">
    <property type="entry name" value="FAD_monoxygenase"/>
</dbReference>
<evidence type="ECO:0000256" key="4">
    <source>
        <dbReference type="ARBA" id="ARBA00023002"/>
    </source>
</evidence>
<evidence type="ECO:0000313" key="7">
    <source>
        <dbReference type="Proteomes" id="UP000803844"/>
    </source>
</evidence>
<keyword evidence="7" id="KW-1185">Reference proteome</keyword>
<dbReference type="OrthoDB" id="16820at2759"/>
<dbReference type="Gene3D" id="3.50.50.60">
    <property type="entry name" value="FAD/NAD(P)-binding domain"/>
    <property type="match status" value="1"/>
</dbReference>
<sequence>MAEQTKIRIAVVGAGIAGLATAIALKGHPGVDVQIYERASELREIGASIALGPNGMRTLDRLGVDNALSPDIAFRNKSRCPMIYRHYKTAEIVSVDTHVGKVDDDHLTSRYYRAHLQKALLEHVKPSQIHLQKSFESVEFDESRQELAITFGDGTTVSADIILGADGIHSKVRTFFVPTSRTGWTGWVTFRSAFSVSELSGIDVPEEAEHIWGPDRTLFISKLGKNLFTVVGSHQSDPNAPDAPYKDAVWNSPGDVRTLREYYKDWHPRYRDIVNATPYTHIYPNAAAHALDTWVLGNGRVTLAGDAAHAHGGAFAAGGSLALDDAWAFAAAITYVFPPEAVKARSGPVVAGKDVARALQIYEKTRKGHTDRVMAVVHEMNEKKVARLGHVQTDEDLRARMKNRYDPSWIHEHDVQAAFEQAL</sequence>
<dbReference type="EMBL" id="MU032344">
    <property type="protein sequence ID" value="KAF3769712.1"/>
    <property type="molecule type" value="Genomic_DNA"/>
</dbReference>